<dbReference type="EMBL" id="CAJOBJ010000133">
    <property type="protein sequence ID" value="CAF3797823.1"/>
    <property type="molecule type" value="Genomic_DNA"/>
</dbReference>
<dbReference type="Proteomes" id="UP000681720">
    <property type="component" value="Unassembled WGS sequence"/>
</dbReference>
<dbReference type="Proteomes" id="UP000681967">
    <property type="component" value="Unassembled WGS sequence"/>
</dbReference>
<name>A0A815GTF6_9BILA</name>
<evidence type="ECO:0000313" key="10">
    <source>
        <dbReference type="EMBL" id="CAF3797823.1"/>
    </source>
</evidence>
<dbReference type="PANTHER" id="PTHR30612:SF0">
    <property type="entry name" value="CHLOROPLAST PROTEIN-TRANSPORTING ATPASE"/>
    <property type="match status" value="1"/>
</dbReference>
<dbReference type="Proteomes" id="UP000663834">
    <property type="component" value="Unassembled WGS sequence"/>
</dbReference>
<dbReference type="GO" id="GO:0006605">
    <property type="term" value="P:protein targeting"/>
    <property type="evidence" value="ECO:0007669"/>
    <property type="project" value="InterPro"/>
</dbReference>
<evidence type="ECO:0000256" key="3">
    <source>
        <dbReference type="ARBA" id="ARBA00023010"/>
    </source>
</evidence>
<dbReference type="InterPro" id="IPR027417">
    <property type="entry name" value="P-loop_NTPase"/>
</dbReference>
<dbReference type="PRINTS" id="PR00906">
    <property type="entry name" value="SECA"/>
</dbReference>
<evidence type="ECO:0000259" key="4">
    <source>
        <dbReference type="PROSITE" id="PS51192"/>
    </source>
</evidence>
<dbReference type="Gene3D" id="3.90.1440.10">
    <property type="entry name" value="SecA, preprotein cross-linking domain"/>
    <property type="match status" value="1"/>
</dbReference>
<dbReference type="PROSITE" id="PS51194">
    <property type="entry name" value="HELICASE_CTER"/>
    <property type="match status" value="1"/>
</dbReference>
<dbReference type="InterPro" id="IPR001650">
    <property type="entry name" value="Helicase_C-like"/>
</dbReference>
<dbReference type="Pfam" id="PF01043">
    <property type="entry name" value="SecA_PP_bind"/>
    <property type="match status" value="1"/>
</dbReference>
<dbReference type="InterPro" id="IPR016024">
    <property type="entry name" value="ARM-type_fold"/>
</dbReference>
<dbReference type="EMBL" id="CAJNOV010010962">
    <property type="protein sequence ID" value="CAF1431824.1"/>
    <property type="molecule type" value="Genomic_DNA"/>
</dbReference>
<dbReference type="PROSITE" id="PS51192">
    <property type="entry name" value="HELICASE_ATP_BIND_1"/>
    <property type="match status" value="1"/>
</dbReference>
<organism evidence="7 11">
    <name type="scientific">Rotaria magnacalcarata</name>
    <dbReference type="NCBI Taxonomy" id="392030"/>
    <lineage>
        <taxon>Eukaryota</taxon>
        <taxon>Metazoa</taxon>
        <taxon>Spiralia</taxon>
        <taxon>Gnathifera</taxon>
        <taxon>Rotifera</taxon>
        <taxon>Eurotatoria</taxon>
        <taxon>Bdelloidea</taxon>
        <taxon>Philodinida</taxon>
        <taxon>Philodinidae</taxon>
        <taxon>Rotaria</taxon>
    </lineage>
</organism>
<dbReference type="PANTHER" id="PTHR30612">
    <property type="entry name" value="SECA INNER MEMBRANE COMPONENT OF SEC PROTEIN SECRETION SYSTEM"/>
    <property type="match status" value="1"/>
</dbReference>
<gene>
    <name evidence="9" type="ORF">BYL167_LOCUS452</name>
    <name evidence="8" type="ORF">CJN711_LOCUS23614</name>
    <name evidence="10" type="ORF">GIL414_LOCUS915</name>
    <name evidence="7" type="ORF">KQP761_LOCUS6846</name>
</gene>
<dbReference type="EMBL" id="CAJNOW010002176">
    <property type="protein sequence ID" value="CAF1343180.1"/>
    <property type="molecule type" value="Genomic_DNA"/>
</dbReference>
<dbReference type="InterPro" id="IPR014001">
    <property type="entry name" value="Helicase_ATP-bd"/>
</dbReference>
<comment type="caution">
    <text evidence="7">The sequence shown here is derived from an EMBL/GenBank/DDBJ whole genome shotgun (WGS) entry which is preliminary data.</text>
</comment>
<dbReference type="InterPro" id="IPR000185">
    <property type="entry name" value="SecA"/>
</dbReference>
<keyword evidence="2" id="KW-0813">Transport</keyword>
<evidence type="ECO:0000256" key="1">
    <source>
        <dbReference type="ARBA" id="ARBA00022490"/>
    </source>
</evidence>
<dbReference type="GO" id="GO:0005524">
    <property type="term" value="F:ATP binding"/>
    <property type="evidence" value="ECO:0007669"/>
    <property type="project" value="InterPro"/>
</dbReference>
<dbReference type="GO" id="GO:0017038">
    <property type="term" value="P:protein import"/>
    <property type="evidence" value="ECO:0007669"/>
    <property type="project" value="InterPro"/>
</dbReference>
<evidence type="ECO:0000313" key="9">
    <source>
        <dbReference type="EMBL" id="CAF3753346.1"/>
    </source>
</evidence>
<evidence type="ECO:0000313" key="7">
    <source>
        <dbReference type="EMBL" id="CAF1343180.1"/>
    </source>
</evidence>
<dbReference type="Gene3D" id="3.40.50.300">
    <property type="entry name" value="P-loop containing nucleotide triphosphate hydrolases"/>
    <property type="match status" value="3"/>
</dbReference>
<proteinExistence type="predicted"/>
<dbReference type="InterPro" id="IPR014018">
    <property type="entry name" value="SecA_motor_DEAD"/>
</dbReference>
<sequence length="4057" mass="466796">MFSGTFKALLKTVTNCKTKDESQPSKEPLRLRKVIRTALAVRKFQKLESDKCKRSIECEFDKTVAINELTRFYKHDKLFHLEESKKFAYYIRKFTITFDELRHVHKNLLNQFSKYLKDLDGNVNEQVRYFLCLSLKYLTRNSEQLITEIQYSDVIDCIKRCKDESVMTELVYTLTYMTEKSTLDNELINELSSLVLNRFDINEDAKGFLLTRLEISKSVDRNDQVKTDHRFKSAGKSNGNQKMNKLVVTKTIQTVKSSYNNKESEETKMIFLNLSDALKNRNRMLNMKVTLEQIDAINDTSGDDRSMWRSTWGECVNFYSLVVSQGQALKSDDKDNYLPTKLFGWHVCLNTNVLPRGPLRARRRMKVYSFFINRMIAATLLRASKKQQLNSDAIDKLMMCATDLDSFVSIALHCDDDMVDLVVDAIYDDYDEFKGLNEPDIATMFIKTIMNKTIEVVTHEGWVWNSTEVKRKQFDRNELAEIIKNEINQLRLDSLNAIHNCSIRNKQVLIKDRIKKIQKCLTNYQENDAKFMKLIFQIMCIADSTNEIDYKGTFEAYVDVLVRGTRGNHEMIINFLNNQAKDAKRSQELFIDEILSKLIDLLNSDIYSTQIKEDIIEIINNYLEHETSKALGDEHLELLIQYVQDPSNSSTSLINSVLTSILIIAEKQNLLSNRIVKKLIDNIEYFGENSSNYILLILSRVIREKNYIRNQQDLEKISFKLDCNDVVQLNNDSKIIFTPRSEQNQHGNQISLLTANLILLSVQRRVQITNKTIANLGLALNNDDKQTKIISSKCIYVLSKYASLENDALSQMKDFLNDQVYDVSVYILAAYSHGLVKLAELSEPINAMHMDNLSSLFLTQSLKLGVNDFANEINLNILEILKLEGNKQKFEDENVFVLLDSILLLDENYSSKVLDILEIYTSKYTIPKSTIRALENALDFPERFEKAIFTIYNVIRNGQSVTNKILQILVDNLYMSINARRRYNSFKLLEKVRQNQDLPESVFNTIELAKAGFVLSRSTNKTSIMKFMQDQTNNGMQLPIDTVNALENETVNEDALQVLYNISKNKQIIQYDLLNKLIEHFNPNSDQFILIGVFENVAKNNQTLSVELLKKLEMALNRKQIEDNVLSIFVYLAQKGEKLSNNIIQKILNKILLEKDIMLKQELVSALGSLTETHHTDIERYQQQIEKILADGLNSDNTNLQKICISVLRILVKFVQVSSSLFSEVITIGTSLYCDKTIKDEIYSLFTFMEQNNSELTSKYKAKIQLANLDYQSNSDLLNKLKPYANQEDALLEQNYNQLKNIIDQDFQLQEKALEILHLLKSKNKMTDDLIESLVLLYESTTSKEIKKSCLKLFEEADRSGKSLNYKAAEIVHENMKNGEVDEISRSSSKSNLYAELNTQLQLNDEQIRGLLQFSKVKINILDIHRVEMLVEILAINNPSYYDNQAFVSLIEQALLTNKITEIALPCYCRIIKEKKSNKVEEVLDKLVQNYNDSINKYDAGQYKNDEISLLPLLLESIFYSLKYCSVSERCITLLENNLDHGDWLLRSFSFKGLRMILSKNECTKSQRFQNWCDSTIENLLKAGVHIEKVKTYLDLLEVIVSLEFINLDVFKKNDKEKWIRELMISSLFEHFKACDTEQIDFYSSWFIIEEKFMYYKSVKMLSLIMQRVLNFKSITEIIDIFICMRTRLYDDVMIILNNHEFPYDTFKEDWCMEMMKSRLINKNIGENYLQRLCKNVCAEFNIKFIESLFKCISRIDNLREFEDVVEFCSIKELKLDDLCFSNVDITQLKSLLEAKHICNKINSNDEKQSYRDVLFKNLCLLIKKKWTSDQLDELTESFNSMNLNRKLENYVSTLELINQYNLSSSQYKKCSQLIRESNTFIQFLKGLNKLVIENNFQLKGKVKSPTELLNELKESNKTNSASVQYITTDLPKELEEIKREDLKSSIQYNQLPIAEWGVKQINHWSDVIKSKGERFSNVEAIAVIKRANFLFTGYHLTDTQILCSLIALKTESETETRSKLLQVATGEGKSTIVCILAIINALKNKQVHVITSSPVLAERDSKQKMKLFKMFHLTCSDNNDKTVYLYGSKDCYTADIVYGEVSQFQFDTLRDQYSMLRTLGNRKCEIAIVDEVDSMLIDDSSKIARLSSTAAGMDYFQVIYVYIWQRLLTVKERFIMFNGKMYMVNGKVEFENGKIVLEYLDNNNNIVKISDLESYVSNNNDISDIGEVINGDLDDYLKKCLDEYLVSLISEKKLEIPKNYKEFYETQKPKWIHNAIEALNYQENIHYIVQEGQIKPVDYYSTGIVQSSTNWSDGLHQFLQIKHNLKMTSETFTTNFLSNIGFINNYTTIYGLTGTLGSEKAKNVLKEVYNVDLVNVPQLRQKQYLELETIVSQDETKWVEQICSTVLIETKKDRGVLIICENIAHANRLGDLLKTQHRSTAVKLYTMNNMNQEKHVEKILPGEIIIATNLAGRGTDIRTDDIEEFGGLHVVLTFMPNNQRIEDQAFGRTARQGKRGTGLMILNSMNLIDYNHVNTTEVKSRRDKIESSMLNEFQNNELKLIQIKDTLFKKFCTFLNEEIRRDIRYNQGCFQASLNAVTDAFKTVMPTVYETNIIAAAEEQWALFLRKLDDDTVRLDHAEEECNTLIDILRKDYKEEKIIKNSYYHTVIANDIIMNQWSIRSSSKAESALSHFEKAVQLDEAASGAAYLGIAWCAIVIQDGNYKKKALESFEKSLKILSNEMAMLNSMQLLLEQKQPTFTGSELYKQFMTKVTIVGTYLNSVQGNIGAIKKSLRFIDLIEIEQQSIGNVLEKIAFYYELEKNSKNKLDIKMNKKASYNLIFNDLTSREDSVTIDQALITINNAYSNTLLSSSYNRTRDKLKQVQSYVMQTVLDQSDSNSQLSSSYNSICIKLKQVELDRMKAIFNQNKECLDLTKESAIHKLKNERTYCNTMRITDSFQVDLKIIHSNNKTEEFKNKQMNELIALIETKMDDTLRFDIIIKDANVNGINKYFKSTINNSTCLQVDFVGLDSESINEKLSSIKAKSINIEMVLTKSLLLTIIGHNTSINMATVCVTEQKLYEKVNRNELMKRVAELKNEDSYFYVKFESLQTDQIRNIICDCKEISFNISFIGIDFYNSINGLNGQTNFYFNNLNQTTSKTVINDLRKENMEFCLEFKDLTDDQVEYIVANANLAQENIQISKVKNLMELYTKGSSMPTVELNEFTAKGIEYMIEINEKRFVPWRSVIAVAILGSLQIIAGGVLIATGFGATVGMGLITEGIADMFTAYRAFSNRQFTWEDYCKQKAVSLVISAVSMGYSKLKDAGKGVKTLVGSAGKEAVEQAGTQLVTNTKTIGETVVQTGKNLKNLAFKYTGVKAGEAVVREGLNSGVQYLSKFSFDLIKPQISESVQSKIRVMFSKPDLTYLLRKMYALDLQTKSKILQCKVDQIVADTINPQHDFARRQWDSIGVPLLKGVLADVKNYGGVFSMAIRIIGTLNGIYALQTLIDNVYIELVKKLSQIDKNTMTITLVLHRNLKIDKEIARNVVNKFKNLEILDENDNLKLSSHYDVSDECTELKSKIDEFNRQEKDQTNVAQFMKSFCDNYMQVEYDSFSVIIKSVADKITEQLIQIIESQLIQPWSTLAVSSVTNSISNRIQHNYLTDKNQNSDSHNKDQEKYDELKNKTNLTEEEQMFMKNYGKYRTITEQINYNAKDYCIAYSQCEIIYHSQQAALDSKNKYEALDSETQKHIDDIKNDKPADLADMMGLAAENGIAIKIVDDPAYEPTEEDVAKGTKIIVYTKGETDNEGKIGIGHYQLKGENGDVIDLPSINNNCGYAVIQKILQNQGTDISIDDLRNQRAAMIQNNPTQFMKTREVEKWIETRHPQEANRLLVVGAKDTQQDRLNANQFDGIEEDAGTYKKLNKKYIGRRRRYELNHIPPKNSLKGTRFEHVNPNDLPVIPMAYDDHRCFISTGRSAEATQYRERLREYLKNGNMYDTLKMELSSMLKVPPQGIYQDRVAKFLDVAATTEILNYPKRGSSKPLLSPQQAADLRRDLFG</sequence>
<dbReference type="OrthoDB" id="10067052at2759"/>
<dbReference type="SUPFAM" id="SSF52540">
    <property type="entry name" value="P-loop containing nucleoside triphosphate hydrolases"/>
    <property type="match status" value="2"/>
</dbReference>
<dbReference type="InterPro" id="IPR011130">
    <property type="entry name" value="SecA_preprotein_X-link_dom"/>
</dbReference>
<evidence type="ECO:0000313" key="11">
    <source>
        <dbReference type="Proteomes" id="UP000663834"/>
    </source>
</evidence>
<dbReference type="SUPFAM" id="SSF48371">
    <property type="entry name" value="ARM repeat"/>
    <property type="match status" value="2"/>
</dbReference>
<keyword evidence="1" id="KW-0963">Cytoplasm</keyword>
<protein>
    <submittedName>
        <fullName evidence="7">Uncharacterized protein</fullName>
    </submittedName>
</protein>
<dbReference type="SUPFAM" id="SSF81767">
    <property type="entry name" value="Pre-protein crosslinking domain of SecA"/>
    <property type="match status" value="1"/>
</dbReference>
<keyword evidence="2" id="KW-0653">Protein transport</keyword>
<reference evidence="7" key="1">
    <citation type="submission" date="2021-02" db="EMBL/GenBank/DDBJ databases">
        <authorList>
            <person name="Nowell W R."/>
        </authorList>
    </citation>
    <scope>NUCLEOTIDE SEQUENCE</scope>
</reference>
<dbReference type="InterPro" id="IPR036670">
    <property type="entry name" value="SecA_X-link_sf"/>
</dbReference>
<evidence type="ECO:0000256" key="2">
    <source>
        <dbReference type="ARBA" id="ARBA00022927"/>
    </source>
</evidence>
<dbReference type="Pfam" id="PF00271">
    <property type="entry name" value="Helicase_C"/>
    <property type="match status" value="1"/>
</dbReference>
<feature type="domain" description="SecA family profile" evidence="6">
    <location>
        <begin position="1903"/>
        <end position="2552"/>
    </location>
</feature>
<dbReference type="GO" id="GO:0006886">
    <property type="term" value="P:intracellular protein transport"/>
    <property type="evidence" value="ECO:0007669"/>
    <property type="project" value="InterPro"/>
</dbReference>
<dbReference type="GO" id="GO:0016020">
    <property type="term" value="C:membrane"/>
    <property type="evidence" value="ECO:0007669"/>
    <property type="project" value="InterPro"/>
</dbReference>
<dbReference type="EMBL" id="CAJOBH010000047">
    <property type="protein sequence ID" value="CAF3753346.1"/>
    <property type="molecule type" value="Genomic_DNA"/>
</dbReference>
<dbReference type="InterPro" id="IPR011115">
    <property type="entry name" value="SecA_DEAD"/>
</dbReference>
<keyword evidence="3" id="KW-0811">Translocation</keyword>
<evidence type="ECO:0000259" key="6">
    <source>
        <dbReference type="PROSITE" id="PS51196"/>
    </source>
</evidence>
<evidence type="ECO:0000313" key="8">
    <source>
        <dbReference type="EMBL" id="CAF1431824.1"/>
    </source>
</evidence>
<dbReference type="Proteomes" id="UP000663855">
    <property type="component" value="Unassembled WGS sequence"/>
</dbReference>
<dbReference type="SMART" id="SM00957">
    <property type="entry name" value="SecA_DEAD"/>
    <property type="match status" value="1"/>
</dbReference>
<feature type="domain" description="Helicase C-terminal" evidence="5">
    <location>
        <begin position="2399"/>
        <end position="2568"/>
    </location>
</feature>
<accession>A0A815GTF6</accession>
<dbReference type="PROSITE" id="PS51196">
    <property type="entry name" value="SECA_MOTOR_DEAD"/>
    <property type="match status" value="1"/>
</dbReference>
<feature type="domain" description="Helicase ATP-binding" evidence="4">
    <location>
        <begin position="2011"/>
        <end position="2151"/>
    </location>
</feature>
<dbReference type="Pfam" id="PF07517">
    <property type="entry name" value="SecA_DEAD"/>
    <property type="match status" value="1"/>
</dbReference>
<evidence type="ECO:0000259" key="5">
    <source>
        <dbReference type="PROSITE" id="PS51194"/>
    </source>
</evidence>